<comment type="caution">
    <text evidence="2">The sequence shown here is derived from an EMBL/GenBank/DDBJ whole genome shotgun (WGS) entry which is preliminary data.</text>
</comment>
<feature type="domain" description="NmrA-like" evidence="1">
    <location>
        <begin position="2"/>
        <end position="265"/>
    </location>
</feature>
<dbReference type="InterPro" id="IPR051604">
    <property type="entry name" value="Ergot_Alk_Oxidoreductase"/>
</dbReference>
<proteinExistence type="predicted"/>
<accession>A0ABP8FWU9</accession>
<organism evidence="2 3">
    <name type="scientific">Mucilaginibacter gynuensis</name>
    <dbReference type="NCBI Taxonomy" id="1302236"/>
    <lineage>
        <taxon>Bacteria</taxon>
        <taxon>Pseudomonadati</taxon>
        <taxon>Bacteroidota</taxon>
        <taxon>Sphingobacteriia</taxon>
        <taxon>Sphingobacteriales</taxon>
        <taxon>Sphingobacteriaceae</taxon>
        <taxon>Mucilaginibacter</taxon>
    </lineage>
</organism>
<gene>
    <name evidence="2" type="ORF">GCM10023149_08030</name>
</gene>
<dbReference type="Proteomes" id="UP001500582">
    <property type="component" value="Unassembled WGS sequence"/>
</dbReference>
<dbReference type="RefSeq" id="WP_345209713.1">
    <property type="nucleotide sequence ID" value="NZ_BAABFT010000002.1"/>
</dbReference>
<dbReference type="Pfam" id="PF05368">
    <property type="entry name" value="NmrA"/>
    <property type="match status" value="1"/>
</dbReference>
<dbReference type="Gene3D" id="3.40.50.720">
    <property type="entry name" value="NAD(P)-binding Rossmann-like Domain"/>
    <property type="match status" value="1"/>
</dbReference>
<evidence type="ECO:0000313" key="3">
    <source>
        <dbReference type="Proteomes" id="UP001500582"/>
    </source>
</evidence>
<evidence type="ECO:0000259" key="1">
    <source>
        <dbReference type="Pfam" id="PF05368"/>
    </source>
</evidence>
<dbReference type="PANTHER" id="PTHR43162:SF1">
    <property type="entry name" value="PRESTALK A DIFFERENTIATION PROTEIN A"/>
    <property type="match status" value="1"/>
</dbReference>
<sequence>MKIVLTGSISNVGKPLTAELVKQGHDVTVITSKTERQKDIVALGAKPAVGSIFDADFLADTFTGAEIVYLMETLDAVGGDMMDPTVDFIGGISEIGNNYRSAIERSGVKQVVHLSSIGAHTDKGNGFLIFHHNVESILKQLPENVSIKFMRPVGFYTNLFAFVHTIKTKGKIISNNNGGDRKEPWVSPLDIAAVIAEEMNTPFAGRTVRYIASDEVSPNEVAAALGDAIGRPGLKWEAISDEEQLNIYLKIGFNPQIAKGFVEMQASQGSGLLYEDYYQHKPVLGKVKLADFARDFAAAYQQEQ</sequence>
<reference evidence="3" key="1">
    <citation type="journal article" date="2019" name="Int. J. Syst. Evol. Microbiol.">
        <title>The Global Catalogue of Microorganisms (GCM) 10K type strain sequencing project: providing services to taxonomists for standard genome sequencing and annotation.</title>
        <authorList>
            <consortium name="The Broad Institute Genomics Platform"/>
            <consortium name="The Broad Institute Genome Sequencing Center for Infectious Disease"/>
            <person name="Wu L."/>
            <person name="Ma J."/>
        </authorList>
    </citation>
    <scope>NUCLEOTIDE SEQUENCE [LARGE SCALE GENOMIC DNA]</scope>
    <source>
        <strain evidence="3">JCM 17705</strain>
    </source>
</reference>
<dbReference type="EMBL" id="BAABFT010000002">
    <property type="protein sequence ID" value="GAA4312607.1"/>
    <property type="molecule type" value="Genomic_DNA"/>
</dbReference>
<keyword evidence="3" id="KW-1185">Reference proteome</keyword>
<dbReference type="SUPFAM" id="SSF51735">
    <property type="entry name" value="NAD(P)-binding Rossmann-fold domains"/>
    <property type="match status" value="1"/>
</dbReference>
<evidence type="ECO:0000313" key="2">
    <source>
        <dbReference type="EMBL" id="GAA4312607.1"/>
    </source>
</evidence>
<protein>
    <submittedName>
        <fullName evidence="2">NmrA family NAD(P)-binding protein</fullName>
    </submittedName>
</protein>
<name>A0ABP8FWU9_9SPHI</name>
<dbReference type="Gene3D" id="3.90.25.10">
    <property type="entry name" value="UDP-galactose 4-epimerase, domain 1"/>
    <property type="match status" value="1"/>
</dbReference>
<dbReference type="InterPro" id="IPR036291">
    <property type="entry name" value="NAD(P)-bd_dom_sf"/>
</dbReference>
<dbReference type="InterPro" id="IPR008030">
    <property type="entry name" value="NmrA-like"/>
</dbReference>
<dbReference type="PANTHER" id="PTHR43162">
    <property type="match status" value="1"/>
</dbReference>